<gene>
    <name evidence="2" type="ORF">EDD18DRAFT_620221</name>
</gene>
<name>A0AA39UTY2_9AGAR</name>
<organism evidence="2 3">
    <name type="scientific">Armillaria luteobubalina</name>
    <dbReference type="NCBI Taxonomy" id="153913"/>
    <lineage>
        <taxon>Eukaryota</taxon>
        <taxon>Fungi</taxon>
        <taxon>Dikarya</taxon>
        <taxon>Basidiomycota</taxon>
        <taxon>Agaricomycotina</taxon>
        <taxon>Agaricomycetes</taxon>
        <taxon>Agaricomycetidae</taxon>
        <taxon>Agaricales</taxon>
        <taxon>Marasmiineae</taxon>
        <taxon>Physalacriaceae</taxon>
        <taxon>Armillaria</taxon>
    </lineage>
</organism>
<keyword evidence="1" id="KW-0812">Transmembrane</keyword>
<feature type="transmembrane region" description="Helical" evidence="1">
    <location>
        <begin position="12"/>
        <end position="34"/>
    </location>
</feature>
<evidence type="ECO:0000313" key="3">
    <source>
        <dbReference type="Proteomes" id="UP001175228"/>
    </source>
</evidence>
<keyword evidence="3" id="KW-1185">Reference proteome</keyword>
<evidence type="ECO:0000313" key="2">
    <source>
        <dbReference type="EMBL" id="KAK0503142.1"/>
    </source>
</evidence>
<feature type="transmembrane region" description="Helical" evidence="1">
    <location>
        <begin position="46"/>
        <end position="67"/>
    </location>
</feature>
<dbReference type="AlphaFoldDB" id="A0AA39UTY2"/>
<accession>A0AA39UTY2</accession>
<protein>
    <submittedName>
        <fullName evidence="2">Uncharacterized protein</fullName>
    </submittedName>
</protein>
<feature type="transmembrane region" description="Helical" evidence="1">
    <location>
        <begin position="79"/>
        <end position="97"/>
    </location>
</feature>
<keyword evidence="1" id="KW-0472">Membrane</keyword>
<reference evidence="2" key="1">
    <citation type="submission" date="2023-06" db="EMBL/GenBank/DDBJ databases">
        <authorList>
            <consortium name="Lawrence Berkeley National Laboratory"/>
            <person name="Ahrendt S."/>
            <person name="Sahu N."/>
            <person name="Indic B."/>
            <person name="Wong-Bajracharya J."/>
            <person name="Merenyi Z."/>
            <person name="Ke H.-M."/>
            <person name="Monk M."/>
            <person name="Kocsube S."/>
            <person name="Drula E."/>
            <person name="Lipzen A."/>
            <person name="Balint B."/>
            <person name="Henrissat B."/>
            <person name="Andreopoulos B."/>
            <person name="Martin F.M."/>
            <person name="Harder C.B."/>
            <person name="Rigling D."/>
            <person name="Ford K.L."/>
            <person name="Foster G.D."/>
            <person name="Pangilinan J."/>
            <person name="Papanicolaou A."/>
            <person name="Barry K."/>
            <person name="LaButti K."/>
            <person name="Viragh M."/>
            <person name="Koriabine M."/>
            <person name="Yan M."/>
            <person name="Riley R."/>
            <person name="Champramary S."/>
            <person name="Plett K.L."/>
            <person name="Tsai I.J."/>
            <person name="Slot J."/>
            <person name="Sipos G."/>
            <person name="Plett J."/>
            <person name="Nagy L.G."/>
            <person name="Grigoriev I.V."/>
        </authorList>
    </citation>
    <scope>NUCLEOTIDE SEQUENCE</scope>
    <source>
        <strain evidence="2">HWK02</strain>
    </source>
</reference>
<proteinExistence type="predicted"/>
<keyword evidence="1" id="KW-1133">Transmembrane helix</keyword>
<comment type="caution">
    <text evidence="2">The sequence shown here is derived from an EMBL/GenBank/DDBJ whole genome shotgun (WGS) entry which is preliminary data.</text>
</comment>
<sequence>MDYSPAFLKIRAIGLGLISFLSLLAIILFCIQFFVQWDTTVSSERYMIILMLLTHTVTVIMLPILILVSFRPWLDAIRFLFLLVVHISTDTTFTYWFPRYACPEDATQREQCRLFNIYILVLSWIITAHVIIYVIGLSVFVYRTRASAANLSKNPAPSRP</sequence>
<feature type="transmembrane region" description="Helical" evidence="1">
    <location>
        <begin position="117"/>
        <end position="142"/>
    </location>
</feature>
<evidence type="ECO:0000256" key="1">
    <source>
        <dbReference type="SAM" id="Phobius"/>
    </source>
</evidence>
<dbReference type="EMBL" id="JAUEPU010000004">
    <property type="protein sequence ID" value="KAK0503142.1"/>
    <property type="molecule type" value="Genomic_DNA"/>
</dbReference>
<dbReference type="Proteomes" id="UP001175228">
    <property type="component" value="Unassembled WGS sequence"/>
</dbReference>